<comment type="catalytic activity">
    <reaction evidence="1 9 11">
        <text>Hydrolyzes single-stranded DNA or mismatched double-stranded DNA and polynucleotides, releasing free uracil.</text>
        <dbReference type="EC" id="3.2.2.27"/>
    </reaction>
</comment>
<dbReference type="Pfam" id="PF03167">
    <property type="entry name" value="UDG"/>
    <property type="match status" value="1"/>
</dbReference>
<dbReference type="FunFam" id="3.40.470.10:FF:000001">
    <property type="entry name" value="Uracil-DNA glycosylase"/>
    <property type="match status" value="1"/>
</dbReference>
<evidence type="ECO:0000256" key="4">
    <source>
        <dbReference type="ARBA" id="ARBA00012030"/>
    </source>
</evidence>
<dbReference type="EC" id="3.2.2.27" evidence="4 9"/>
<dbReference type="SUPFAM" id="SSF52141">
    <property type="entry name" value="Uracil-DNA glycosylase-like"/>
    <property type="match status" value="1"/>
</dbReference>
<evidence type="ECO:0000256" key="2">
    <source>
        <dbReference type="ARBA" id="ARBA00002631"/>
    </source>
</evidence>
<dbReference type="GO" id="GO:0005737">
    <property type="term" value="C:cytoplasm"/>
    <property type="evidence" value="ECO:0007669"/>
    <property type="project" value="UniProtKB-SubCell"/>
</dbReference>
<dbReference type="Gene3D" id="3.40.470.10">
    <property type="entry name" value="Uracil-DNA glycosylase-like domain"/>
    <property type="match status" value="1"/>
</dbReference>
<keyword evidence="9" id="KW-0963">Cytoplasm</keyword>
<evidence type="ECO:0000256" key="11">
    <source>
        <dbReference type="RuleBase" id="RU003780"/>
    </source>
</evidence>
<dbReference type="HAMAP" id="MF_00148">
    <property type="entry name" value="UDG"/>
    <property type="match status" value="1"/>
</dbReference>
<keyword evidence="14" id="KW-1185">Reference proteome</keyword>
<dbReference type="OrthoDB" id="9804372at2"/>
<dbReference type="CDD" id="cd10027">
    <property type="entry name" value="UDG-F1-like"/>
    <property type="match status" value="1"/>
</dbReference>
<keyword evidence="6 9" id="KW-0227">DNA damage</keyword>
<keyword evidence="8 9" id="KW-0234">DNA repair</keyword>
<comment type="subcellular location">
    <subcellularLocation>
        <location evidence="9">Cytoplasm</location>
    </subcellularLocation>
</comment>
<dbReference type="InterPro" id="IPR005122">
    <property type="entry name" value="Uracil-DNA_glycosylase-like"/>
</dbReference>
<dbReference type="EMBL" id="NGJY01000006">
    <property type="protein sequence ID" value="RSU01364.1"/>
    <property type="molecule type" value="Genomic_DNA"/>
</dbReference>
<dbReference type="AlphaFoldDB" id="A0A430A400"/>
<keyword evidence="7 9" id="KW-0378">Hydrolase</keyword>
<reference evidence="13 14" key="1">
    <citation type="submission" date="2017-05" db="EMBL/GenBank/DDBJ databases">
        <title>Vagococcus spp. assemblies.</title>
        <authorList>
            <person name="Gulvik C.A."/>
        </authorList>
    </citation>
    <scope>NUCLEOTIDE SEQUENCE [LARGE SCALE GENOMIC DNA]</scope>
    <source>
        <strain evidence="13 14">CCUG 41755</strain>
    </source>
</reference>
<dbReference type="SMART" id="SM00986">
    <property type="entry name" value="UDG"/>
    <property type="match status" value="1"/>
</dbReference>
<evidence type="ECO:0000256" key="5">
    <source>
        <dbReference type="ARBA" id="ARBA00018429"/>
    </source>
</evidence>
<dbReference type="InterPro" id="IPR002043">
    <property type="entry name" value="UDG_fam1"/>
</dbReference>
<evidence type="ECO:0000313" key="14">
    <source>
        <dbReference type="Proteomes" id="UP000287101"/>
    </source>
</evidence>
<dbReference type="GO" id="GO:0004844">
    <property type="term" value="F:uracil DNA N-glycosylase activity"/>
    <property type="evidence" value="ECO:0007669"/>
    <property type="project" value="UniProtKB-UniRule"/>
</dbReference>
<dbReference type="InterPro" id="IPR018085">
    <property type="entry name" value="Ura-DNA_Glyclase_AS"/>
</dbReference>
<comment type="function">
    <text evidence="2 9 11">Excises uracil residues from the DNA which can arise as a result of misincorporation of dUMP residues by DNA polymerase or due to deamination of cytosine.</text>
</comment>
<dbReference type="PANTHER" id="PTHR11264">
    <property type="entry name" value="URACIL-DNA GLYCOSYLASE"/>
    <property type="match status" value="1"/>
</dbReference>
<proteinExistence type="inferred from homology"/>
<evidence type="ECO:0000256" key="1">
    <source>
        <dbReference type="ARBA" id="ARBA00001400"/>
    </source>
</evidence>
<evidence type="ECO:0000256" key="10">
    <source>
        <dbReference type="PROSITE-ProRule" id="PRU10072"/>
    </source>
</evidence>
<evidence type="ECO:0000259" key="12">
    <source>
        <dbReference type="SMART" id="SM00986"/>
    </source>
</evidence>
<evidence type="ECO:0000313" key="13">
    <source>
        <dbReference type="EMBL" id="RSU01364.1"/>
    </source>
</evidence>
<dbReference type="RefSeq" id="WP_126832972.1">
    <property type="nucleotide sequence ID" value="NZ_CBCRYB010000011.1"/>
</dbReference>
<dbReference type="Proteomes" id="UP000287101">
    <property type="component" value="Unassembled WGS sequence"/>
</dbReference>
<comment type="caution">
    <text evidence="13">The sequence shown here is derived from an EMBL/GenBank/DDBJ whole genome shotgun (WGS) entry which is preliminary data.</text>
</comment>
<dbReference type="NCBIfam" id="NF003589">
    <property type="entry name" value="PRK05254.1-2"/>
    <property type="match status" value="1"/>
</dbReference>
<feature type="active site" description="Proton acceptor" evidence="9 10">
    <location>
        <position position="61"/>
    </location>
</feature>
<organism evidence="13 14">
    <name type="scientific">Vagococcus fessus</name>
    <dbReference type="NCBI Taxonomy" id="120370"/>
    <lineage>
        <taxon>Bacteria</taxon>
        <taxon>Bacillati</taxon>
        <taxon>Bacillota</taxon>
        <taxon>Bacilli</taxon>
        <taxon>Lactobacillales</taxon>
        <taxon>Enterococcaceae</taxon>
        <taxon>Vagococcus</taxon>
    </lineage>
</organism>
<protein>
    <recommendedName>
        <fullName evidence="5 9">Uracil-DNA glycosylase</fullName>
        <shortName evidence="9">UDG</shortName>
        <ecNumber evidence="4 9">3.2.2.27</ecNumber>
    </recommendedName>
</protein>
<name>A0A430A400_9ENTE</name>
<dbReference type="PANTHER" id="PTHR11264:SF0">
    <property type="entry name" value="URACIL-DNA GLYCOSYLASE"/>
    <property type="match status" value="1"/>
</dbReference>
<accession>A0A430A400</accession>
<evidence type="ECO:0000256" key="8">
    <source>
        <dbReference type="ARBA" id="ARBA00023204"/>
    </source>
</evidence>
<sequence>MKNDWSEHLSDCLKSEEYKKLNLFLEEEYKTQTVYPEVHRVFEGLDLTSYEETKVVILGQDPYHGPNQAHGLSFSVLPGNKVPPSLVNIYKELESDLGYPPVTHGYLESWAKQGVLMLNTVLTVRQGEPNSHKGQGWEMLTDRIIETLNEKETPVIFVLWGKPAQQKIKMIDQTKHKIIAAPHPSPLAAYRGFFGSKPFSTINAYLKESNQEIINWKLSETV</sequence>
<evidence type="ECO:0000256" key="6">
    <source>
        <dbReference type="ARBA" id="ARBA00022763"/>
    </source>
</evidence>
<evidence type="ECO:0000256" key="3">
    <source>
        <dbReference type="ARBA" id="ARBA00008184"/>
    </source>
</evidence>
<dbReference type="SMART" id="SM00987">
    <property type="entry name" value="UreE_C"/>
    <property type="match status" value="1"/>
</dbReference>
<evidence type="ECO:0000256" key="7">
    <source>
        <dbReference type="ARBA" id="ARBA00022801"/>
    </source>
</evidence>
<evidence type="ECO:0000256" key="9">
    <source>
        <dbReference type="HAMAP-Rule" id="MF_00148"/>
    </source>
</evidence>
<comment type="similarity">
    <text evidence="3 9 11">Belongs to the uracil-DNA glycosylase (UDG) superfamily. UNG family.</text>
</comment>
<dbReference type="NCBIfam" id="NF003592">
    <property type="entry name" value="PRK05254.1-5"/>
    <property type="match status" value="1"/>
</dbReference>
<dbReference type="NCBIfam" id="NF003588">
    <property type="entry name" value="PRK05254.1-1"/>
    <property type="match status" value="1"/>
</dbReference>
<dbReference type="NCBIfam" id="NF003591">
    <property type="entry name" value="PRK05254.1-4"/>
    <property type="match status" value="1"/>
</dbReference>
<feature type="domain" description="Uracil-DNA glycosylase-like" evidence="12">
    <location>
        <begin position="46"/>
        <end position="206"/>
    </location>
</feature>
<dbReference type="NCBIfam" id="TIGR00628">
    <property type="entry name" value="ung"/>
    <property type="match status" value="1"/>
</dbReference>
<dbReference type="InterPro" id="IPR036895">
    <property type="entry name" value="Uracil-DNA_glycosylase-like_sf"/>
</dbReference>
<gene>
    <name evidence="9" type="primary">ung</name>
    <name evidence="13" type="ORF">CBF31_10840</name>
</gene>
<dbReference type="GO" id="GO:0097510">
    <property type="term" value="P:base-excision repair, AP site formation via deaminated base removal"/>
    <property type="evidence" value="ECO:0007669"/>
    <property type="project" value="TreeGrafter"/>
</dbReference>
<dbReference type="PROSITE" id="PS00130">
    <property type="entry name" value="U_DNA_GLYCOSYLASE"/>
    <property type="match status" value="1"/>
</dbReference>